<accession>A0A3E0K094</accession>
<dbReference type="EMBL" id="QEWE01000030">
    <property type="protein sequence ID" value="REJ25828.1"/>
    <property type="molecule type" value="Genomic_DNA"/>
</dbReference>
<evidence type="ECO:0000313" key="1">
    <source>
        <dbReference type="EMBL" id="REJ25828.1"/>
    </source>
</evidence>
<dbReference type="AlphaFoldDB" id="A0A3E0K094"/>
<organism evidence="1 2">
    <name type="scientific">Caldibacillus debilis</name>
    <dbReference type="NCBI Taxonomy" id="301148"/>
    <lineage>
        <taxon>Bacteria</taxon>
        <taxon>Bacillati</taxon>
        <taxon>Bacillota</taxon>
        <taxon>Bacilli</taxon>
        <taxon>Bacillales</taxon>
        <taxon>Bacillaceae</taxon>
        <taxon>Caldibacillus</taxon>
    </lineage>
</organism>
<evidence type="ECO:0000313" key="2">
    <source>
        <dbReference type="Proteomes" id="UP000257014"/>
    </source>
</evidence>
<reference evidence="1 2" key="1">
    <citation type="submission" date="2018-03" db="EMBL/GenBank/DDBJ databases">
        <authorList>
            <person name="Keele B.F."/>
        </authorList>
    </citation>
    <scope>NUCLEOTIDE SEQUENCE [LARGE SCALE GENOMIC DNA]</scope>
    <source>
        <strain evidence="1">ZCTH4_d</strain>
    </source>
</reference>
<proteinExistence type="predicted"/>
<name>A0A3E0K094_9BACI</name>
<gene>
    <name evidence="1" type="ORF">C6P37_14400</name>
</gene>
<sequence>MRDVIADQEKFIFWDWVIAHRLNEQEVRGSIDKFNEKNKGTPNVHEYQNEIRKINNLESRMSN</sequence>
<dbReference type="Proteomes" id="UP000257014">
    <property type="component" value="Unassembled WGS sequence"/>
</dbReference>
<comment type="caution">
    <text evidence="1">The sequence shown here is derived from an EMBL/GenBank/DDBJ whole genome shotgun (WGS) entry which is preliminary data.</text>
</comment>
<protein>
    <submittedName>
        <fullName evidence="1">Uncharacterized protein</fullName>
    </submittedName>
</protein>